<dbReference type="SUPFAM" id="SSF52540">
    <property type="entry name" value="P-loop containing nucleoside triphosphate hydrolases"/>
    <property type="match status" value="1"/>
</dbReference>
<keyword evidence="8" id="KW-0653">Protein transport</keyword>
<gene>
    <name evidence="17" type="ORF">DENOEST_3396</name>
</gene>
<accession>A0A6S6Y581</accession>
<keyword evidence="10" id="KW-0472">Membrane</keyword>
<evidence type="ECO:0000259" key="15">
    <source>
        <dbReference type="SMART" id="SM00382"/>
    </source>
</evidence>
<evidence type="ECO:0000313" key="17">
    <source>
        <dbReference type="EMBL" id="CAB1370550.1"/>
    </source>
</evidence>
<dbReference type="GO" id="GO:0006614">
    <property type="term" value="P:SRP-dependent cotranslational protein targeting to membrane"/>
    <property type="evidence" value="ECO:0007669"/>
    <property type="project" value="UniProtKB-UniRule"/>
</dbReference>
<keyword evidence="6" id="KW-0547">Nucleotide-binding</keyword>
<evidence type="ECO:0000256" key="9">
    <source>
        <dbReference type="ARBA" id="ARBA00023134"/>
    </source>
</evidence>
<name>A0A6S6Y581_9PROT</name>
<comment type="similarity">
    <text evidence="2">Belongs to the GTP-binding SRP family.</text>
</comment>
<dbReference type="SMART" id="SM00962">
    <property type="entry name" value="SRP54"/>
    <property type="match status" value="1"/>
</dbReference>
<dbReference type="InterPro" id="IPR000897">
    <property type="entry name" value="SRP54_GTPase_dom"/>
</dbReference>
<dbReference type="GO" id="GO:0005886">
    <property type="term" value="C:plasma membrane"/>
    <property type="evidence" value="ECO:0007669"/>
    <property type="project" value="UniProtKB-SubCell"/>
</dbReference>
<reference evidence="17 18" key="1">
    <citation type="submission" date="2020-03" db="EMBL/GenBank/DDBJ databases">
        <authorList>
            <consortium name="Genoscope - CEA"/>
            <person name="William W."/>
        </authorList>
    </citation>
    <scope>NUCLEOTIDE SEQUENCE [LARGE SCALE GENOMIC DNA]</scope>
    <source>
        <strain evidence="18">DSM 16959</strain>
    </source>
</reference>
<dbReference type="InterPro" id="IPR003593">
    <property type="entry name" value="AAA+_ATPase"/>
</dbReference>
<evidence type="ECO:0000259" key="16">
    <source>
        <dbReference type="SMART" id="SM00962"/>
    </source>
</evidence>
<evidence type="ECO:0000256" key="14">
    <source>
        <dbReference type="SAM" id="MobiDB-lite"/>
    </source>
</evidence>
<dbReference type="GO" id="GO:0015031">
    <property type="term" value="P:protein transport"/>
    <property type="evidence" value="ECO:0007669"/>
    <property type="project" value="UniProtKB-KW"/>
</dbReference>
<dbReference type="OrthoDB" id="9778554at2"/>
<evidence type="ECO:0000256" key="1">
    <source>
        <dbReference type="ARBA" id="ARBA00004413"/>
    </source>
</evidence>
<comment type="function">
    <text evidence="12">Necessary for flagellar biosynthesis. May be involved in translocation of the flagellum.</text>
</comment>
<evidence type="ECO:0000313" key="18">
    <source>
        <dbReference type="Proteomes" id="UP000515733"/>
    </source>
</evidence>
<evidence type="ECO:0000256" key="6">
    <source>
        <dbReference type="ARBA" id="ARBA00022741"/>
    </source>
</evidence>
<dbReference type="EMBL" id="LR778301">
    <property type="protein sequence ID" value="CAB1370550.1"/>
    <property type="molecule type" value="Genomic_DNA"/>
</dbReference>
<dbReference type="CDD" id="cd17873">
    <property type="entry name" value="FlhF"/>
    <property type="match status" value="1"/>
</dbReference>
<dbReference type="Proteomes" id="UP000515733">
    <property type="component" value="Chromosome"/>
</dbReference>
<feature type="compositionally biased region" description="Basic and acidic residues" evidence="14">
    <location>
        <begin position="105"/>
        <end position="121"/>
    </location>
</feature>
<proteinExistence type="inferred from homology"/>
<keyword evidence="17" id="KW-0966">Cell projection</keyword>
<dbReference type="RefSeq" id="WP_145769299.1">
    <property type="nucleotide sequence ID" value="NZ_LR778301.1"/>
</dbReference>
<dbReference type="InterPro" id="IPR047040">
    <property type="entry name" value="FlhF__GTPase_dom"/>
</dbReference>
<protein>
    <recommendedName>
        <fullName evidence="3 13">Flagellar biosynthesis protein FlhF</fullName>
    </recommendedName>
</protein>
<dbReference type="FunFam" id="3.40.50.300:FF:000695">
    <property type="entry name" value="Flagellar biosynthesis regulator FlhF"/>
    <property type="match status" value="1"/>
</dbReference>
<keyword evidence="17" id="KW-0282">Flagellum</keyword>
<dbReference type="InterPro" id="IPR027417">
    <property type="entry name" value="P-loop_NTPase"/>
</dbReference>
<keyword evidence="18" id="KW-1185">Reference proteome</keyword>
<evidence type="ECO:0000256" key="13">
    <source>
        <dbReference type="NCBIfam" id="TIGR03499"/>
    </source>
</evidence>
<evidence type="ECO:0000256" key="10">
    <source>
        <dbReference type="ARBA" id="ARBA00023136"/>
    </source>
</evidence>
<feature type="domain" description="SRP54-type proteins GTP-binding" evidence="16">
    <location>
        <begin position="252"/>
        <end position="443"/>
    </location>
</feature>
<evidence type="ECO:0000256" key="11">
    <source>
        <dbReference type="ARBA" id="ARBA00023225"/>
    </source>
</evidence>
<sequence>MTIKRFYAETARECLRKVKDDLGPDAIVVSNKAVEGGVEITAMSADSLDALSRQATTELPARSVANGVPMEYSVPSPATDDDYTVSLSTQARKQPAFRTWEPQGDADRPRLRPLPPREPRQDASAGNGTGAPSPAPEVKSPVPRQIQSAPRSDSDSSDAKVSLLMQEMQVIKGMLEQQLAGFAWGDLSKNAPVRALLLSEMLEAGFSGQLARRMTQELPADVGIDEGRKRLMAGLNRRLRTLGNEGDLIDKGGVYALVGPTGVGKTTSTAKLAARCVVRYGADRVALLTTDSYRIGAHEQLRIYGRILGVPVHIVRDGEDLRHTLSDLRDKHMVLIDTVGMSQRDRMVADQAAMLTRAGEVNRLLLLNATSRGDTLDDVIRAYAGEDLAGCLLTKVDEAASLAPAIDALVRHGLLLAYMANGQRVPEDMHLPNRSYLLHRAFKQPPAVSPHRLQENEVGMALTRQQSVPASSENHLV</sequence>
<dbReference type="PANTHER" id="PTHR43134">
    <property type="entry name" value="SIGNAL RECOGNITION PARTICLE RECEPTOR SUBUNIT ALPHA"/>
    <property type="match status" value="1"/>
</dbReference>
<comment type="subcellular location">
    <subcellularLocation>
        <location evidence="1">Cell membrane</location>
        <topology evidence="1">Peripheral membrane protein</topology>
        <orientation evidence="1">Cytoplasmic side</orientation>
    </subcellularLocation>
</comment>
<evidence type="ECO:0000256" key="5">
    <source>
        <dbReference type="ARBA" id="ARBA00022475"/>
    </source>
</evidence>
<evidence type="ECO:0000256" key="4">
    <source>
        <dbReference type="ARBA" id="ARBA00022448"/>
    </source>
</evidence>
<dbReference type="KEGG" id="doe:DENOEST_3396"/>
<dbReference type="AlphaFoldDB" id="A0A6S6Y581"/>
<keyword evidence="5" id="KW-1003">Cell membrane</keyword>
<evidence type="ECO:0000256" key="8">
    <source>
        <dbReference type="ARBA" id="ARBA00022927"/>
    </source>
</evidence>
<keyword evidence="11" id="KW-1006">Bacterial flagellum protein export</keyword>
<dbReference type="GO" id="GO:0003924">
    <property type="term" value="F:GTPase activity"/>
    <property type="evidence" value="ECO:0007669"/>
    <property type="project" value="UniProtKB-UniRule"/>
</dbReference>
<keyword evidence="17" id="KW-0969">Cilium</keyword>
<evidence type="ECO:0000256" key="12">
    <source>
        <dbReference type="ARBA" id="ARBA00025337"/>
    </source>
</evidence>
<dbReference type="GO" id="GO:0005047">
    <property type="term" value="F:signal recognition particle binding"/>
    <property type="evidence" value="ECO:0007669"/>
    <property type="project" value="TreeGrafter"/>
</dbReference>
<dbReference type="SMART" id="SM00382">
    <property type="entry name" value="AAA"/>
    <property type="match status" value="1"/>
</dbReference>
<evidence type="ECO:0000256" key="2">
    <source>
        <dbReference type="ARBA" id="ARBA00008531"/>
    </source>
</evidence>
<dbReference type="GO" id="GO:0044781">
    <property type="term" value="P:bacterial-type flagellum organization"/>
    <property type="evidence" value="ECO:0007669"/>
    <property type="project" value="UniProtKB-UniRule"/>
</dbReference>
<dbReference type="PANTHER" id="PTHR43134:SF3">
    <property type="entry name" value="FLAGELLAR BIOSYNTHESIS PROTEIN FLHF"/>
    <property type="match status" value="1"/>
</dbReference>
<evidence type="ECO:0000256" key="7">
    <source>
        <dbReference type="ARBA" id="ARBA00022795"/>
    </source>
</evidence>
<dbReference type="GO" id="GO:0005525">
    <property type="term" value="F:GTP binding"/>
    <property type="evidence" value="ECO:0007669"/>
    <property type="project" value="UniProtKB-UniRule"/>
</dbReference>
<organism evidence="17 18">
    <name type="scientific">Denitratisoma oestradiolicum</name>
    <dbReference type="NCBI Taxonomy" id="311182"/>
    <lineage>
        <taxon>Bacteria</taxon>
        <taxon>Pseudomonadati</taxon>
        <taxon>Pseudomonadota</taxon>
        <taxon>Betaproteobacteria</taxon>
        <taxon>Nitrosomonadales</taxon>
        <taxon>Sterolibacteriaceae</taxon>
        <taxon>Denitratisoma</taxon>
    </lineage>
</organism>
<dbReference type="Pfam" id="PF00448">
    <property type="entry name" value="SRP54"/>
    <property type="match status" value="1"/>
</dbReference>
<keyword evidence="9" id="KW-0342">GTP-binding</keyword>
<keyword evidence="7" id="KW-1005">Bacterial flagellum biogenesis</keyword>
<keyword evidence="4" id="KW-0813">Transport</keyword>
<feature type="region of interest" description="Disordered" evidence="14">
    <location>
        <begin position="90"/>
        <end position="159"/>
    </location>
</feature>
<dbReference type="InterPro" id="IPR020006">
    <property type="entry name" value="FlhF"/>
</dbReference>
<dbReference type="Gene3D" id="3.40.50.300">
    <property type="entry name" value="P-loop containing nucleotide triphosphate hydrolases"/>
    <property type="match status" value="1"/>
</dbReference>
<evidence type="ECO:0000256" key="3">
    <source>
        <dbReference type="ARBA" id="ARBA00014919"/>
    </source>
</evidence>
<feature type="domain" description="AAA+ ATPase" evidence="15">
    <location>
        <begin position="251"/>
        <end position="394"/>
    </location>
</feature>
<dbReference type="NCBIfam" id="TIGR03499">
    <property type="entry name" value="FlhF"/>
    <property type="match status" value="1"/>
</dbReference>